<dbReference type="EMBL" id="HG518322">
    <property type="protein sequence ID" value="CDI07149.1"/>
    <property type="molecule type" value="Genomic_DNA"/>
</dbReference>
<protein>
    <submittedName>
        <fullName evidence="1">Uncharacterized protein</fullName>
    </submittedName>
</protein>
<evidence type="ECO:0000313" key="2">
    <source>
        <dbReference type="Proteomes" id="UP000016944"/>
    </source>
</evidence>
<reference evidence="1 2" key="1">
    <citation type="journal article" date="2013" name="Genome Announc.">
        <title>Complete Genome Sequence of the Sesbania Symbiont and Rice Growth-Promoting Endophyte Rhizobium sp. Strain IRBG74.</title>
        <authorList>
            <person name="Crook M.B."/>
            <person name="Mitra S."/>
            <person name="Ane J.M."/>
            <person name="Sadowsky M.J."/>
            <person name="Gyaneshwar P."/>
        </authorList>
    </citation>
    <scope>NUCLEOTIDE SEQUENCE [LARGE SCALE GENOMIC DNA]</scope>
    <source>
        <strain evidence="1 2">IRBG74</strain>
    </source>
</reference>
<dbReference type="Proteomes" id="UP000016944">
    <property type="component" value="Chromosome I"/>
</dbReference>
<dbReference type="KEGG" id="rir:BN877_I0233"/>
<dbReference type="HOGENOM" id="CLU_1979796_0_0_5"/>
<dbReference type="AlphaFoldDB" id="U4Q074"/>
<sequence>MFGLAGAALFAGGVAGVVGAIGAGAWSVAAGGVVDDVVAGSVVGPLICDQAKTPTNTTTMIASHGTQDDEVRARGSLLIFSSGRRSRSGRGLLGSNVMVFPPLHSAEKTTFPRFCSDQSPLRSGRR</sequence>
<name>U4Q074_9HYPH</name>
<evidence type="ECO:0000313" key="1">
    <source>
        <dbReference type="EMBL" id="CDI07149.1"/>
    </source>
</evidence>
<organism evidence="1 2">
    <name type="scientific">Agrobacterium pusense</name>
    <dbReference type="NCBI Taxonomy" id="648995"/>
    <lineage>
        <taxon>Bacteria</taxon>
        <taxon>Pseudomonadati</taxon>
        <taxon>Pseudomonadota</taxon>
        <taxon>Alphaproteobacteria</taxon>
        <taxon>Hyphomicrobiales</taxon>
        <taxon>Rhizobiaceae</taxon>
        <taxon>Rhizobium/Agrobacterium group</taxon>
        <taxon>Agrobacterium</taxon>
    </lineage>
</organism>
<proteinExistence type="predicted"/>
<accession>U4Q074</accession>
<gene>
    <name evidence="1" type="ORF">BN877_I0233</name>
</gene>